<proteinExistence type="predicted"/>
<gene>
    <name evidence="1" type="ORF">NGRA_2978</name>
</gene>
<accession>A0A9P6GVM8</accession>
<reference evidence="1 2" key="1">
    <citation type="journal article" date="2020" name="Genome Biol. Evol.">
        <title>Comparative genomics of strictly vertically transmitted, feminizing microsporidia endosymbionts of amphipod crustaceans.</title>
        <authorList>
            <person name="Cormier A."/>
            <person name="Chebbi M.A."/>
            <person name="Giraud I."/>
            <person name="Wattier R."/>
            <person name="Teixeira M."/>
            <person name="Gilbert C."/>
            <person name="Rigaud T."/>
            <person name="Cordaux R."/>
        </authorList>
    </citation>
    <scope>NUCLEOTIDE SEQUENCE [LARGE SCALE GENOMIC DNA]</scope>
    <source>
        <strain evidence="1 2">Ou3-Ou53</strain>
    </source>
</reference>
<comment type="caution">
    <text evidence="1">The sequence shown here is derived from an EMBL/GenBank/DDBJ whole genome shotgun (WGS) entry which is preliminary data.</text>
</comment>
<evidence type="ECO:0000313" key="1">
    <source>
        <dbReference type="EMBL" id="KAF9760859.1"/>
    </source>
</evidence>
<name>A0A9P6GVM8_9MICR</name>
<sequence>YQTLSDNFDFLETIFKNDKLKKELIESFVKWKQQLFFNVLPDSEIELLESEKLKSQLLFYVTRKVCFTDYIYFYLFNDERFGSKLSENLAVEENLELKLNNLIITY</sequence>
<protein>
    <submittedName>
        <fullName evidence="1">Uncharacterized protein</fullName>
    </submittedName>
</protein>
<organism evidence="1 2">
    <name type="scientific">Nosema granulosis</name>
    <dbReference type="NCBI Taxonomy" id="83296"/>
    <lineage>
        <taxon>Eukaryota</taxon>
        <taxon>Fungi</taxon>
        <taxon>Fungi incertae sedis</taxon>
        <taxon>Microsporidia</taxon>
        <taxon>Nosematidae</taxon>
        <taxon>Nosema</taxon>
    </lineage>
</organism>
<dbReference type="EMBL" id="SBJO01000490">
    <property type="protein sequence ID" value="KAF9760859.1"/>
    <property type="molecule type" value="Genomic_DNA"/>
</dbReference>
<feature type="non-terminal residue" evidence="1">
    <location>
        <position position="1"/>
    </location>
</feature>
<keyword evidence="2" id="KW-1185">Reference proteome</keyword>
<evidence type="ECO:0000313" key="2">
    <source>
        <dbReference type="Proteomes" id="UP000740883"/>
    </source>
</evidence>
<dbReference type="Proteomes" id="UP000740883">
    <property type="component" value="Unassembled WGS sequence"/>
</dbReference>
<dbReference type="AlphaFoldDB" id="A0A9P6GVM8"/>